<keyword evidence="7" id="KW-1185">Reference proteome</keyword>
<keyword evidence="2" id="KW-0238">DNA-binding</keyword>
<evidence type="ECO:0000256" key="4">
    <source>
        <dbReference type="SAM" id="MobiDB-lite"/>
    </source>
</evidence>
<dbReference type="InterPro" id="IPR000524">
    <property type="entry name" value="Tscrpt_reg_HTH_GntR"/>
</dbReference>
<dbReference type="STRING" id="420662.Mpe_A0786"/>
<protein>
    <submittedName>
        <fullName evidence="6">Transcriptional regulator, GntR family</fullName>
    </submittedName>
</protein>
<dbReference type="Gene3D" id="1.20.120.530">
    <property type="entry name" value="GntR ligand-binding domain-like"/>
    <property type="match status" value="1"/>
</dbReference>
<feature type="domain" description="HTH gntR-type" evidence="5">
    <location>
        <begin position="42"/>
        <end position="109"/>
    </location>
</feature>
<evidence type="ECO:0000256" key="2">
    <source>
        <dbReference type="ARBA" id="ARBA00023125"/>
    </source>
</evidence>
<dbReference type="PANTHER" id="PTHR43537:SF45">
    <property type="entry name" value="GNTR FAMILY REGULATORY PROTEIN"/>
    <property type="match status" value="1"/>
</dbReference>
<dbReference type="Gene3D" id="1.10.10.10">
    <property type="entry name" value="Winged helix-like DNA-binding domain superfamily/Winged helix DNA-binding domain"/>
    <property type="match status" value="1"/>
</dbReference>
<dbReference type="InterPro" id="IPR008920">
    <property type="entry name" value="TF_FadR/GntR_C"/>
</dbReference>
<evidence type="ECO:0000256" key="1">
    <source>
        <dbReference type="ARBA" id="ARBA00023015"/>
    </source>
</evidence>
<evidence type="ECO:0000313" key="6">
    <source>
        <dbReference type="EMBL" id="ABM93748.1"/>
    </source>
</evidence>
<dbReference type="AlphaFoldDB" id="A2SDV9"/>
<keyword evidence="3" id="KW-0804">Transcription</keyword>
<dbReference type="Pfam" id="PF00392">
    <property type="entry name" value="GntR"/>
    <property type="match status" value="1"/>
</dbReference>
<dbReference type="HOGENOM" id="CLU_017584_5_2_4"/>
<dbReference type="CDD" id="cd07377">
    <property type="entry name" value="WHTH_GntR"/>
    <property type="match status" value="1"/>
</dbReference>
<dbReference type="PRINTS" id="PR00035">
    <property type="entry name" value="HTHGNTR"/>
</dbReference>
<dbReference type="InterPro" id="IPR036390">
    <property type="entry name" value="WH_DNA-bd_sf"/>
</dbReference>
<dbReference type="GO" id="GO:0003677">
    <property type="term" value="F:DNA binding"/>
    <property type="evidence" value="ECO:0007669"/>
    <property type="project" value="UniProtKB-KW"/>
</dbReference>
<dbReference type="eggNOG" id="COG1802">
    <property type="taxonomic scope" value="Bacteria"/>
</dbReference>
<name>A2SDV9_METPP</name>
<dbReference type="PANTHER" id="PTHR43537">
    <property type="entry name" value="TRANSCRIPTIONAL REGULATOR, GNTR FAMILY"/>
    <property type="match status" value="1"/>
</dbReference>
<sequence length="253" mass="27765">MPARPAPTKPTPRPAPPRRPTARPAARRSSDPLAAAPSTRPETLTGQAYRKIEELIVTLELRPGTAMSEAELSQRLGIGRTPVREALQRLAREHLVSILPQRGNLVSEIDVRKQLRLLETRREVERLIVRCAARRAGDDELAEFTELAKAFEAAAISGDATAFMRADKAFNDLSLKAARNEFAAGAMGLMHGLSRRFWFLHYRQAADLPAMAALHGRLARAIVARDEAAAAHALDALLDNLEEFTKATVSVEV</sequence>
<dbReference type="InterPro" id="IPR036388">
    <property type="entry name" value="WH-like_DNA-bd_sf"/>
</dbReference>
<accession>A2SDV9</accession>
<dbReference type="GO" id="GO:0003700">
    <property type="term" value="F:DNA-binding transcription factor activity"/>
    <property type="evidence" value="ECO:0007669"/>
    <property type="project" value="InterPro"/>
</dbReference>
<dbReference type="KEGG" id="mpt:Mpe_A0786"/>
<dbReference type="Pfam" id="PF07729">
    <property type="entry name" value="FCD"/>
    <property type="match status" value="1"/>
</dbReference>
<evidence type="ECO:0000313" key="7">
    <source>
        <dbReference type="Proteomes" id="UP000000366"/>
    </source>
</evidence>
<evidence type="ECO:0000259" key="5">
    <source>
        <dbReference type="PROSITE" id="PS50949"/>
    </source>
</evidence>
<feature type="compositionally biased region" description="Pro residues" evidence="4">
    <location>
        <begin position="1"/>
        <end position="19"/>
    </location>
</feature>
<gene>
    <name evidence="6" type="ordered locus">Mpe_A0786</name>
</gene>
<dbReference type="Proteomes" id="UP000000366">
    <property type="component" value="Chromosome"/>
</dbReference>
<dbReference type="SMART" id="SM00345">
    <property type="entry name" value="HTH_GNTR"/>
    <property type="match status" value="1"/>
</dbReference>
<feature type="region of interest" description="Disordered" evidence="4">
    <location>
        <begin position="1"/>
        <end position="46"/>
    </location>
</feature>
<dbReference type="SUPFAM" id="SSF46785">
    <property type="entry name" value="Winged helix' DNA-binding domain"/>
    <property type="match status" value="1"/>
</dbReference>
<dbReference type="SMART" id="SM00895">
    <property type="entry name" value="FCD"/>
    <property type="match status" value="1"/>
</dbReference>
<dbReference type="RefSeq" id="WP_011828386.1">
    <property type="nucleotide sequence ID" value="NC_008825.1"/>
</dbReference>
<organism evidence="6 7">
    <name type="scientific">Methylibium petroleiphilum (strain ATCC BAA-1232 / LMG 22953 / PM1)</name>
    <dbReference type="NCBI Taxonomy" id="420662"/>
    <lineage>
        <taxon>Bacteria</taxon>
        <taxon>Pseudomonadati</taxon>
        <taxon>Pseudomonadota</taxon>
        <taxon>Betaproteobacteria</taxon>
        <taxon>Burkholderiales</taxon>
        <taxon>Sphaerotilaceae</taxon>
        <taxon>Methylibium</taxon>
    </lineage>
</organism>
<dbReference type="InterPro" id="IPR011711">
    <property type="entry name" value="GntR_C"/>
</dbReference>
<proteinExistence type="predicted"/>
<reference evidence="6 7" key="1">
    <citation type="journal article" date="2007" name="J. Bacteriol.">
        <title>Whole-genome analysis of the methyl tert-butyl ether-degrading beta-proteobacterium Methylibium petroleiphilum PM1.</title>
        <authorList>
            <person name="Kane S.R."/>
            <person name="Chakicherla A.Y."/>
            <person name="Chain P.S.G."/>
            <person name="Schmidt R."/>
            <person name="Shin M.W."/>
            <person name="Legler T.C."/>
            <person name="Scow K.M."/>
            <person name="Larimer F.W."/>
            <person name="Lucas S.M."/>
            <person name="Richardson P.M."/>
            <person name="Hristova K.R."/>
        </authorList>
    </citation>
    <scope>NUCLEOTIDE SEQUENCE [LARGE SCALE GENOMIC DNA]</scope>
    <source>
        <strain evidence="7">ATCC BAA-1232 / LMG 22953 / PM1</strain>
    </source>
</reference>
<keyword evidence="1" id="KW-0805">Transcription regulation</keyword>
<dbReference type="PROSITE" id="PS50949">
    <property type="entry name" value="HTH_GNTR"/>
    <property type="match status" value="1"/>
</dbReference>
<dbReference type="SUPFAM" id="SSF48008">
    <property type="entry name" value="GntR ligand-binding domain-like"/>
    <property type="match status" value="1"/>
</dbReference>
<dbReference type="EMBL" id="CP000555">
    <property type="protein sequence ID" value="ABM93748.1"/>
    <property type="molecule type" value="Genomic_DNA"/>
</dbReference>
<evidence type="ECO:0000256" key="3">
    <source>
        <dbReference type="ARBA" id="ARBA00023163"/>
    </source>
</evidence>